<keyword evidence="3 6" id="KW-0812">Transmembrane</keyword>
<evidence type="ECO:0000256" key="3">
    <source>
        <dbReference type="ARBA" id="ARBA00022692"/>
    </source>
</evidence>
<evidence type="ECO:0000256" key="5">
    <source>
        <dbReference type="ARBA" id="ARBA00023136"/>
    </source>
</evidence>
<evidence type="ECO:0000256" key="4">
    <source>
        <dbReference type="ARBA" id="ARBA00022989"/>
    </source>
</evidence>
<evidence type="ECO:0000313" key="7">
    <source>
        <dbReference type="EMBL" id="MCX7570543.1"/>
    </source>
</evidence>
<gene>
    <name evidence="7" type="ORF">OS242_11270</name>
</gene>
<comment type="caution">
    <text evidence="7">The sequence shown here is derived from an EMBL/GenBank/DDBJ whole genome shotgun (WGS) entry which is preliminary data.</text>
</comment>
<evidence type="ECO:0000313" key="8">
    <source>
        <dbReference type="Proteomes" id="UP001208017"/>
    </source>
</evidence>
<evidence type="ECO:0000256" key="1">
    <source>
        <dbReference type="ARBA" id="ARBA00004141"/>
    </source>
</evidence>
<dbReference type="CDD" id="cd10432">
    <property type="entry name" value="BI-1-like_bacterial"/>
    <property type="match status" value="1"/>
</dbReference>
<dbReference type="Proteomes" id="UP001208017">
    <property type="component" value="Unassembled WGS sequence"/>
</dbReference>
<dbReference type="RefSeq" id="WP_267151795.1">
    <property type="nucleotide sequence ID" value="NZ_JAPMLT010000005.1"/>
</dbReference>
<feature type="transmembrane region" description="Helical" evidence="6">
    <location>
        <begin position="124"/>
        <end position="146"/>
    </location>
</feature>
<feature type="transmembrane region" description="Helical" evidence="6">
    <location>
        <begin position="68"/>
        <end position="86"/>
    </location>
</feature>
<protein>
    <submittedName>
        <fullName evidence="7">Bax inhibitor-1/YccA family protein</fullName>
    </submittedName>
</protein>
<keyword evidence="4 6" id="KW-1133">Transmembrane helix</keyword>
<comment type="similarity">
    <text evidence="2 6">Belongs to the BI1 family.</text>
</comment>
<dbReference type="InterPro" id="IPR006214">
    <property type="entry name" value="Bax_inhibitor_1-related"/>
</dbReference>
<accession>A0ABT3X0U7</accession>
<proteinExistence type="inferred from homology"/>
<sequence length="216" mass="23873">MYPNPSYQGSRIVGINRVLPMFFLSLLFAVIGTIVGTQVPPALFLPLVIIEIGMLVAAMFLRKRRVGYTFLYLFTFISGITFYPVLSHYLGSIGGDMVMAAFGVTTLAYGATALYAWKSKADFSFLGGFLMVGVIALLGMMLWNLFLPLGSTMYMLFTMLGIFIFIGFTLYDISNIARNGVPEELVPMAVLGLYLNFINLLLFVLRLFGINLGSDD</sequence>
<dbReference type="EMBL" id="JAPMLT010000005">
    <property type="protein sequence ID" value="MCX7570543.1"/>
    <property type="molecule type" value="Genomic_DNA"/>
</dbReference>
<keyword evidence="8" id="KW-1185">Reference proteome</keyword>
<evidence type="ECO:0000256" key="2">
    <source>
        <dbReference type="ARBA" id="ARBA00010350"/>
    </source>
</evidence>
<feature type="transmembrane region" description="Helical" evidence="6">
    <location>
        <begin position="98"/>
        <end position="117"/>
    </location>
</feature>
<dbReference type="PANTHER" id="PTHR23291">
    <property type="entry name" value="BAX INHIBITOR-RELATED"/>
    <property type="match status" value="1"/>
</dbReference>
<comment type="subcellular location">
    <subcellularLocation>
        <location evidence="1">Membrane</location>
        <topology evidence="1">Multi-pass membrane protein</topology>
    </subcellularLocation>
</comment>
<organism evidence="7 8">
    <name type="scientific">Tumebacillus lacus</name>
    <dbReference type="NCBI Taxonomy" id="2995335"/>
    <lineage>
        <taxon>Bacteria</taxon>
        <taxon>Bacillati</taxon>
        <taxon>Bacillota</taxon>
        <taxon>Bacilli</taxon>
        <taxon>Bacillales</taxon>
        <taxon>Alicyclobacillaceae</taxon>
        <taxon>Tumebacillus</taxon>
    </lineage>
</organism>
<feature type="transmembrane region" description="Helical" evidence="6">
    <location>
        <begin position="152"/>
        <end position="173"/>
    </location>
</feature>
<name>A0ABT3X0U7_9BACL</name>
<evidence type="ECO:0000256" key="6">
    <source>
        <dbReference type="RuleBase" id="RU004379"/>
    </source>
</evidence>
<dbReference type="PANTHER" id="PTHR23291:SF50">
    <property type="entry name" value="PROTEIN LIFEGUARD 4"/>
    <property type="match status" value="1"/>
</dbReference>
<dbReference type="Pfam" id="PF01027">
    <property type="entry name" value="Bax1-I"/>
    <property type="match status" value="1"/>
</dbReference>
<reference evidence="7 8" key="1">
    <citation type="submission" date="2022-11" db="EMBL/GenBank/DDBJ databases">
        <title>Study of microbial diversity in lake waters.</title>
        <authorList>
            <person name="Zhang J."/>
        </authorList>
    </citation>
    <scope>NUCLEOTIDE SEQUENCE [LARGE SCALE GENOMIC DNA]</scope>
    <source>
        <strain evidence="7 8">DT12</strain>
    </source>
</reference>
<keyword evidence="5 6" id="KW-0472">Membrane</keyword>
<feature type="transmembrane region" description="Helical" evidence="6">
    <location>
        <begin position="18"/>
        <end position="36"/>
    </location>
</feature>
<feature type="transmembrane region" description="Helical" evidence="6">
    <location>
        <begin position="185"/>
        <end position="208"/>
    </location>
</feature>
<feature type="transmembrane region" description="Helical" evidence="6">
    <location>
        <begin position="42"/>
        <end position="61"/>
    </location>
</feature>